<dbReference type="InterPro" id="IPR050116">
    <property type="entry name" value="DNA_polymerase-Y"/>
</dbReference>
<sequence length="716" mass="79534">MSDQYEQFEFNLYPELPYTLPPVPPPPPVFFPQEPTPYLPPSLPAPTYAPPSLSAPTYAPPSLSAPTYAPPSLSAPLSLSAPTYTPPSLSTPAYTPPSLSELLSLSVPAYTPPSLSVPTSWPVLPSLSASTYIPPPPPLCSGPEVPPTSAGSTSVKPPQGHENASRGTKRQSDSDNSGQAVPPNQRARTARPEPDFRKHIVTAEHPSKSIQKHFVQKFRAAVGKLGALDSECASDGFKWADMVARNVNIQMNFTRTYVTIGVEQLMIAVELRDNPTLKGKPFMICTRTMVHDANDIAKAAGVSDEMTIASALRKCKDIIVVQADFPKYIGVIKEIRKILRVYDEDLRLTKETAHLDLTGFINSRAVMAPYIRVLDVVHEMRTKIYNKLRLHTYAGIGPTPLLAKMASTTKRPNQVMSIDSSRAAVEEFLKGYRISEHCGICPRTTYVLKSLALETVTDVWKKRGILYFLLSLRSFQRLIAICLGGNVDDPNDNFQVWDLLPHSITKHLNMYGTKNVNFLKKVCAEVCIQMELELKSMRVAGQYVLIGITTTENETVKRAFKLHKVSNDAALLFKMLSRFLGRFMKQMPTVLISQIRVHMLKLSRVEFIAPSNTIICEKNVFPRNKENQGEVQSSPFPTALFNSTAARKRRLNRPSSPRVMLKVVPFPGSPKPVYICPNCSLRIQPGTDHNGENIMSRHVDYCLMATFPDLGWEPPQ</sequence>
<accession>A0ABP1R5Y6</accession>
<feature type="region of interest" description="Disordered" evidence="1">
    <location>
        <begin position="138"/>
        <end position="195"/>
    </location>
</feature>
<name>A0ABP1R5Y6_9HEXA</name>
<reference evidence="3 4" key="1">
    <citation type="submission" date="2024-08" db="EMBL/GenBank/DDBJ databases">
        <authorList>
            <person name="Cucini C."/>
            <person name="Frati F."/>
        </authorList>
    </citation>
    <scope>NUCLEOTIDE SEQUENCE [LARGE SCALE GENOMIC DNA]</scope>
</reference>
<evidence type="ECO:0000313" key="3">
    <source>
        <dbReference type="EMBL" id="CAL8115454.1"/>
    </source>
</evidence>
<feature type="domain" description="UmuC" evidence="2">
    <location>
        <begin position="257"/>
        <end position="441"/>
    </location>
</feature>
<dbReference type="Gene3D" id="3.40.1170.60">
    <property type="match status" value="1"/>
</dbReference>
<dbReference type="InterPro" id="IPR001126">
    <property type="entry name" value="UmuC"/>
</dbReference>
<comment type="caution">
    <text evidence="3">The sequence shown here is derived from an EMBL/GenBank/DDBJ whole genome shotgun (WGS) entry which is preliminary data.</text>
</comment>
<feature type="compositionally biased region" description="Low complexity" evidence="1">
    <location>
        <begin position="50"/>
        <end position="83"/>
    </location>
</feature>
<dbReference type="Gene3D" id="3.30.70.270">
    <property type="match status" value="1"/>
</dbReference>
<dbReference type="Gene3D" id="1.10.150.810">
    <property type="match status" value="1"/>
</dbReference>
<protein>
    <recommendedName>
        <fullName evidence="2">UmuC domain-containing protein</fullName>
    </recommendedName>
</protein>
<proteinExistence type="predicted"/>
<dbReference type="SUPFAM" id="SSF56672">
    <property type="entry name" value="DNA/RNA polymerases"/>
    <property type="match status" value="1"/>
</dbReference>
<keyword evidence="4" id="KW-1185">Reference proteome</keyword>
<dbReference type="Pfam" id="PF00817">
    <property type="entry name" value="IMS"/>
    <property type="match status" value="1"/>
</dbReference>
<dbReference type="PANTHER" id="PTHR11076">
    <property type="entry name" value="DNA REPAIR POLYMERASE UMUC / TRANSFERASE FAMILY MEMBER"/>
    <property type="match status" value="1"/>
</dbReference>
<dbReference type="PANTHER" id="PTHR11076:SF33">
    <property type="entry name" value="DNA POLYMERASE KAPPA"/>
    <property type="match status" value="1"/>
</dbReference>
<organism evidence="3 4">
    <name type="scientific">Orchesella dallaii</name>
    <dbReference type="NCBI Taxonomy" id="48710"/>
    <lineage>
        <taxon>Eukaryota</taxon>
        <taxon>Metazoa</taxon>
        <taxon>Ecdysozoa</taxon>
        <taxon>Arthropoda</taxon>
        <taxon>Hexapoda</taxon>
        <taxon>Collembola</taxon>
        <taxon>Entomobryomorpha</taxon>
        <taxon>Entomobryoidea</taxon>
        <taxon>Orchesellidae</taxon>
        <taxon>Orchesellinae</taxon>
        <taxon>Orchesella</taxon>
    </lineage>
</organism>
<feature type="region of interest" description="Disordered" evidence="1">
    <location>
        <begin position="41"/>
        <end position="96"/>
    </location>
</feature>
<dbReference type="Proteomes" id="UP001642540">
    <property type="component" value="Unassembled WGS sequence"/>
</dbReference>
<evidence type="ECO:0000256" key="1">
    <source>
        <dbReference type="SAM" id="MobiDB-lite"/>
    </source>
</evidence>
<dbReference type="EMBL" id="CAXLJM020000051">
    <property type="protein sequence ID" value="CAL8115454.1"/>
    <property type="molecule type" value="Genomic_DNA"/>
</dbReference>
<evidence type="ECO:0000313" key="4">
    <source>
        <dbReference type="Proteomes" id="UP001642540"/>
    </source>
</evidence>
<evidence type="ECO:0000259" key="2">
    <source>
        <dbReference type="PROSITE" id="PS50173"/>
    </source>
</evidence>
<dbReference type="InterPro" id="IPR043502">
    <property type="entry name" value="DNA/RNA_pol_sf"/>
</dbReference>
<dbReference type="InterPro" id="IPR043128">
    <property type="entry name" value="Rev_trsase/Diguanyl_cyclase"/>
</dbReference>
<dbReference type="PROSITE" id="PS50173">
    <property type="entry name" value="UMUC"/>
    <property type="match status" value="1"/>
</dbReference>
<gene>
    <name evidence="3" type="ORF">ODALV1_LOCUS16862</name>
</gene>